<sequence length="229" mass="24516">MPRWSPALVAFLDAVDLRIGDVVLASAPIDHMWGMSSVSLTFGVRGTLVLQRTFEAAAAYEALITYRCQAMFAVPVMLQRILELPPPDGRVRALGELRVVASCGSRCPSGMTTDFMAAFGDVLYNVYGTTEISVATIATPTDLRRAPESVGVAPPGIRVSVLDDDLHVVPDGVTGRIFVHNPMARADYADGSGRAAQHHGMQFTGDFGHVRDGLLFVDGREDEVVISGG</sequence>
<keyword evidence="6" id="KW-1185">Reference proteome</keyword>
<name>A0A077M7P2_9MICO</name>
<evidence type="ECO:0000313" key="6">
    <source>
        <dbReference type="Proteomes" id="UP000035720"/>
    </source>
</evidence>
<dbReference type="Proteomes" id="UP000035720">
    <property type="component" value="Unassembled WGS sequence"/>
</dbReference>
<evidence type="ECO:0000256" key="2">
    <source>
        <dbReference type="ARBA" id="ARBA00022598"/>
    </source>
</evidence>
<accession>A0A077M7P2</accession>
<comment type="caution">
    <text evidence="5">The sequence shown here is derived from an EMBL/GenBank/DDBJ whole genome shotgun (WGS) entry which is preliminary data.</text>
</comment>
<comment type="similarity">
    <text evidence="1">Belongs to the ATP-dependent AMP-binding enzyme family.</text>
</comment>
<dbReference type="PANTHER" id="PTHR43201">
    <property type="entry name" value="ACYL-COA SYNTHETASE"/>
    <property type="match status" value="1"/>
</dbReference>
<keyword evidence="2" id="KW-0436">Ligase</keyword>
<dbReference type="EMBL" id="CAJC01000098">
    <property type="protein sequence ID" value="CCI52574.1"/>
    <property type="molecule type" value="Genomic_DNA"/>
</dbReference>
<dbReference type="AlphaFoldDB" id="A0A077M7P2"/>
<dbReference type="PANTHER" id="PTHR43201:SF5">
    <property type="entry name" value="MEDIUM-CHAIN ACYL-COA LIGASE ACSF2, MITOCHONDRIAL"/>
    <property type="match status" value="1"/>
</dbReference>
<dbReference type="OrthoDB" id="9803968at2"/>
<dbReference type="GO" id="GO:0031956">
    <property type="term" value="F:medium-chain fatty acid-CoA ligase activity"/>
    <property type="evidence" value="ECO:0007669"/>
    <property type="project" value="TreeGrafter"/>
</dbReference>
<reference evidence="5 6" key="2">
    <citation type="journal article" date="2013" name="ISME J.">
        <title>A metabolic model for members of the genus Tetrasphaera involved in enhanced biological phosphorus removal.</title>
        <authorList>
            <person name="Kristiansen R."/>
            <person name="Nguyen H.T.T."/>
            <person name="Saunders A.M."/>
            <person name="Nielsen J.L."/>
            <person name="Wimmer R."/>
            <person name="Le V.Q."/>
            <person name="McIlroy S.J."/>
            <person name="Petrovski S."/>
            <person name="Seviour R.J."/>
            <person name="Calteau A."/>
            <person name="Nielsen K.L."/>
            <person name="Nielsen P.H."/>
        </authorList>
    </citation>
    <scope>NUCLEOTIDE SEQUENCE [LARGE SCALE GENOMIC DNA]</scope>
    <source>
        <strain evidence="5 6">Ben 74</strain>
    </source>
</reference>
<dbReference type="STRING" id="1193518.BN13_1330005"/>
<gene>
    <name evidence="4" type="ORF">BN13_1330005</name>
    <name evidence="5" type="ORF">BN13_1870006</name>
</gene>
<dbReference type="InterPro" id="IPR042099">
    <property type="entry name" value="ANL_N_sf"/>
</dbReference>
<evidence type="ECO:0000256" key="1">
    <source>
        <dbReference type="ARBA" id="ARBA00006432"/>
    </source>
</evidence>
<feature type="domain" description="AMP-dependent synthetase/ligase" evidence="3">
    <location>
        <begin position="19"/>
        <end position="183"/>
    </location>
</feature>
<dbReference type="InterPro" id="IPR000873">
    <property type="entry name" value="AMP-dep_synth/lig_dom"/>
</dbReference>
<dbReference type="EMBL" id="CAJC01000039">
    <property type="protein sequence ID" value="CCI51940.1"/>
    <property type="molecule type" value="Genomic_DNA"/>
</dbReference>
<dbReference type="GO" id="GO:0006631">
    <property type="term" value="P:fatty acid metabolic process"/>
    <property type="evidence" value="ECO:0007669"/>
    <property type="project" value="TreeGrafter"/>
</dbReference>
<dbReference type="Pfam" id="PF00501">
    <property type="entry name" value="AMP-binding"/>
    <property type="match status" value="1"/>
</dbReference>
<protein>
    <submittedName>
        <fullName evidence="5">Acyl-CoA synthetase</fullName>
    </submittedName>
</protein>
<reference evidence="5" key="1">
    <citation type="submission" date="2012-05" db="EMBL/GenBank/DDBJ databases">
        <authorList>
            <person name="McIlroy S."/>
        </authorList>
    </citation>
    <scope>NUCLEOTIDE SEQUENCE</scope>
    <source>
        <strain evidence="5">Ben 74</strain>
    </source>
</reference>
<organism evidence="5 6">
    <name type="scientific">Nostocoides jenkinsii Ben 74</name>
    <dbReference type="NCBI Taxonomy" id="1193518"/>
    <lineage>
        <taxon>Bacteria</taxon>
        <taxon>Bacillati</taxon>
        <taxon>Actinomycetota</taxon>
        <taxon>Actinomycetes</taxon>
        <taxon>Micrococcales</taxon>
        <taxon>Intrasporangiaceae</taxon>
        <taxon>Nostocoides</taxon>
    </lineage>
</organism>
<proteinExistence type="inferred from homology"/>
<evidence type="ECO:0000259" key="3">
    <source>
        <dbReference type="Pfam" id="PF00501"/>
    </source>
</evidence>
<evidence type="ECO:0000313" key="4">
    <source>
        <dbReference type="EMBL" id="CCI51940.1"/>
    </source>
</evidence>
<evidence type="ECO:0000313" key="5">
    <source>
        <dbReference type="EMBL" id="CCI52574.1"/>
    </source>
</evidence>
<dbReference type="SUPFAM" id="SSF56801">
    <property type="entry name" value="Acetyl-CoA synthetase-like"/>
    <property type="match status" value="1"/>
</dbReference>
<dbReference type="RefSeq" id="WP_048548191.1">
    <property type="nucleotide sequence ID" value="NZ_HF571038.1"/>
</dbReference>
<dbReference type="Gene3D" id="3.40.50.12780">
    <property type="entry name" value="N-terminal domain of ligase-like"/>
    <property type="match status" value="1"/>
</dbReference>